<sequence>MENFLLDKQTLTIKAVYNDTEISNSGNLLHTIKGISIIPIHFKIEPLVIKENLIQKSDNKNKVQKELYQNRYYTNIIDYTLGEISFAANFLTDSWSKLIWKLMIEEKENFLTISLTDDAIIEQITKENTQLFNEKNTVKEFCKIHNVDIQSLVQYAKFEQIELELEGVTARLSSEIIFFRKKLFTELFIQKIDAKIYEFEEIQMNIMPFAKKEIYSKWRNSQLRDIELVQKYIKSPFTFDDLDQFSNYQTINRFAVKNHQQQDLISETFYWMENFPKAKSRFVIAVEYYNSNGDLRDSVDNLRLSLEMLLKELLQNEKSLENQISNISNYQESLGIGKEIRNTFQKTLEYYNKFQNENVKHNDGINNVHEVEFIFGLTMIFIRMLIKPNNKFNLK</sequence>
<proteinExistence type="predicted"/>
<keyword evidence="3" id="KW-1185">Reference proteome</keyword>
<evidence type="ECO:0000313" key="2">
    <source>
        <dbReference type="EMBL" id="MDR6845589.1"/>
    </source>
</evidence>
<keyword evidence="1" id="KW-0175">Coiled coil</keyword>
<gene>
    <name evidence="2" type="ORF">J2W95_002299</name>
</gene>
<dbReference type="Proteomes" id="UP001261871">
    <property type="component" value="Unassembled WGS sequence"/>
</dbReference>
<organism evidence="2 3">
    <name type="scientific">Flavobacterium granuli</name>
    <dbReference type="NCBI Taxonomy" id="280093"/>
    <lineage>
        <taxon>Bacteria</taxon>
        <taxon>Pseudomonadati</taxon>
        <taxon>Bacteroidota</taxon>
        <taxon>Flavobacteriia</taxon>
        <taxon>Flavobacteriales</taxon>
        <taxon>Flavobacteriaceae</taxon>
        <taxon>Flavobacterium</taxon>
    </lineage>
</organism>
<reference evidence="2 3" key="1">
    <citation type="submission" date="2023-07" db="EMBL/GenBank/DDBJ databases">
        <title>Sorghum-associated microbial communities from plants grown in Nebraska, USA.</title>
        <authorList>
            <person name="Schachtman D."/>
        </authorList>
    </citation>
    <scope>NUCLEOTIDE SEQUENCE [LARGE SCALE GENOMIC DNA]</scope>
    <source>
        <strain evidence="2 3">BE124</strain>
    </source>
</reference>
<comment type="caution">
    <text evidence="2">The sequence shown here is derived from an EMBL/GenBank/DDBJ whole genome shotgun (WGS) entry which is preliminary data.</text>
</comment>
<dbReference type="RefSeq" id="WP_310007026.1">
    <property type="nucleotide sequence ID" value="NZ_JAVDTX010000005.1"/>
</dbReference>
<dbReference type="EMBL" id="JAVDTX010000005">
    <property type="protein sequence ID" value="MDR6845589.1"/>
    <property type="molecule type" value="Genomic_DNA"/>
</dbReference>
<evidence type="ECO:0000313" key="3">
    <source>
        <dbReference type="Proteomes" id="UP001261871"/>
    </source>
</evidence>
<accession>A0ABU1S3H7</accession>
<protein>
    <submittedName>
        <fullName evidence="2">Uncharacterized protein</fullName>
    </submittedName>
</protein>
<name>A0ABU1S3H7_9FLAO</name>
<evidence type="ECO:0000256" key="1">
    <source>
        <dbReference type="SAM" id="Coils"/>
    </source>
</evidence>
<feature type="coiled-coil region" evidence="1">
    <location>
        <begin position="303"/>
        <end position="330"/>
    </location>
</feature>